<evidence type="ECO:0000313" key="3">
    <source>
        <dbReference type="Proteomes" id="UP000256686"/>
    </source>
</evidence>
<proteinExistence type="predicted"/>
<keyword evidence="3" id="KW-1185">Reference proteome</keyword>
<comment type="caution">
    <text evidence="2">The sequence shown here is derived from an EMBL/GenBank/DDBJ whole genome shotgun (WGS) entry which is preliminary data.</text>
</comment>
<reference evidence="3" key="1">
    <citation type="submission" date="2018-06" db="EMBL/GenBank/DDBJ databases">
        <authorList>
            <person name="Lum Nde A."/>
            <person name="Hugo C."/>
        </authorList>
    </citation>
    <scope>NUCLEOTIDE SEQUENCE [LARGE SCALE GENOMIC DNA]</scope>
    <source>
        <strain evidence="3">1_F178</strain>
    </source>
</reference>
<dbReference type="Proteomes" id="UP000256686">
    <property type="component" value="Unassembled WGS sequence"/>
</dbReference>
<sequence length="206" mass="23623">MGIGFVIFIHLFIIAVFSFICAVIGCILTYFISRKERRRRKMILTFIAPFVALYTFYIVGVIGFSIVSENKKVDIGIGDAWYIPLKNNYELLFIDIPEQANINKATGENLISRVIKIEESGNQIFGKTFDNEYFLVDTKTDDVKTFDAEKDLIALHSDKKLNLVDATEFYSERKNDIMGHWPLLIGILSFIISIGAVYIWKLILIF</sequence>
<dbReference type="EMBL" id="QNVT01000025">
    <property type="protein sequence ID" value="REC60354.1"/>
    <property type="molecule type" value="Genomic_DNA"/>
</dbReference>
<protein>
    <submittedName>
        <fullName evidence="2">Uncharacterized protein</fullName>
    </submittedName>
</protein>
<evidence type="ECO:0000313" key="2">
    <source>
        <dbReference type="EMBL" id="REC60354.1"/>
    </source>
</evidence>
<dbReference type="AlphaFoldDB" id="A0A3D9C3K0"/>
<evidence type="ECO:0000256" key="1">
    <source>
        <dbReference type="SAM" id="Phobius"/>
    </source>
</evidence>
<keyword evidence="1" id="KW-0472">Membrane</keyword>
<feature type="transmembrane region" description="Helical" evidence="1">
    <location>
        <begin position="181"/>
        <end position="200"/>
    </location>
</feature>
<keyword evidence="1" id="KW-0812">Transmembrane</keyword>
<keyword evidence="1" id="KW-1133">Transmembrane helix</keyword>
<gene>
    <name evidence="2" type="ORF">DRF65_21060</name>
</gene>
<organism evidence="2 3">
    <name type="scientific">Chryseobacterium pennae</name>
    <dbReference type="NCBI Taxonomy" id="2258962"/>
    <lineage>
        <taxon>Bacteria</taxon>
        <taxon>Pseudomonadati</taxon>
        <taxon>Bacteroidota</taxon>
        <taxon>Flavobacteriia</taxon>
        <taxon>Flavobacteriales</taxon>
        <taxon>Weeksellaceae</taxon>
        <taxon>Chryseobacterium group</taxon>
        <taxon>Chryseobacterium</taxon>
    </lineage>
</organism>
<feature type="transmembrane region" description="Helical" evidence="1">
    <location>
        <begin position="43"/>
        <end position="67"/>
    </location>
</feature>
<name>A0A3D9C3K0_9FLAO</name>
<accession>A0A3D9C3K0</accession>
<feature type="transmembrane region" description="Helical" evidence="1">
    <location>
        <begin position="6"/>
        <end position="31"/>
    </location>
</feature>